<dbReference type="AlphaFoldDB" id="A0A835CTN8"/>
<dbReference type="GO" id="GO:0008270">
    <property type="term" value="F:zinc ion binding"/>
    <property type="evidence" value="ECO:0007669"/>
    <property type="project" value="UniProtKB-KW"/>
</dbReference>
<protein>
    <recommendedName>
        <fullName evidence="4">RING-type domain-containing protein</fullName>
    </recommendedName>
</protein>
<dbReference type="Gene3D" id="3.30.40.10">
    <property type="entry name" value="Zinc/RING finger domain, C3HC4 (zinc finger)"/>
    <property type="match status" value="1"/>
</dbReference>
<comment type="caution">
    <text evidence="5">The sequence shown here is derived from an EMBL/GenBank/DDBJ whole genome shotgun (WGS) entry which is preliminary data.</text>
</comment>
<dbReference type="PROSITE" id="PS50089">
    <property type="entry name" value="ZF_RING_2"/>
    <property type="match status" value="1"/>
</dbReference>
<dbReference type="InterPro" id="IPR047126">
    <property type="entry name" value="RNF141-like"/>
</dbReference>
<evidence type="ECO:0000313" key="5">
    <source>
        <dbReference type="EMBL" id="KAF7996179.1"/>
    </source>
</evidence>
<proteinExistence type="predicted"/>
<dbReference type="OrthoDB" id="1630758at2759"/>
<dbReference type="Proteomes" id="UP000639338">
    <property type="component" value="Unassembled WGS sequence"/>
</dbReference>
<evidence type="ECO:0000256" key="1">
    <source>
        <dbReference type="ARBA" id="ARBA00022771"/>
    </source>
</evidence>
<dbReference type="EMBL" id="JACMRX010000001">
    <property type="protein sequence ID" value="KAF7996179.1"/>
    <property type="molecule type" value="Genomic_DNA"/>
</dbReference>
<gene>
    <name evidence="5" type="ORF">HCN44_001320</name>
</gene>
<organism evidence="5 6">
    <name type="scientific">Aphidius gifuensis</name>
    <name type="common">Parasitoid wasp</name>
    <dbReference type="NCBI Taxonomy" id="684658"/>
    <lineage>
        <taxon>Eukaryota</taxon>
        <taxon>Metazoa</taxon>
        <taxon>Ecdysozoa</taxon>
        <taxon>Arthropoda</taxon>
        <taxon>Hexapoda</taxon>
        <taxon>Insecta</taxon>
        <taxon>Pterygota</taxon>
        <taxon>Neoptera</taxon>
        <taxon>Endopterygota</taxon>
        <taxon>Hymenoptera</taxon>
        <taxon>Apocrita</taxon>
        <taxon>Ichneumonoidea</taxon>
        <taxon>Braconidae</taxon>
        <taxon>Aphidiinae</taxon>
        <taxon>Aphidius</taxon>
    </lineage>
</organism>
<keyword evidence="1 3" id="KW-0863">Zinc-finger</keyword>
<dbReference type="PANTHER" id="PTHR12109">
    <property type="entry name" value="RING FINGER PROTEIN 141-RELATED"/>
    <property type="match status" value="1"/>
</dbReference>
<name>A0A835CTN8_APHGI</name>
<dbReference type="InterPro" id="IPR013083">
    <property type="entry name" value="Znf_RING/FYVE/PHD"/>
</dbReference>
<feature type="domain" description="RING-type" evidence="4">
    <location>
        <begin position="87"/>
        <end position="126"/>
    </location>
</feature>
<keyword evidence="6" id="KW-1185">Reference proteome</keyword>
<evidence type="ECO:0000256" key="2">
    <source>
        <dbReference type="ARBA" id="ARBA00022833"/>
    </source>
</evidence>
<dbReference type="Pfam" id="PF13639">
    <property type="entry name" value="zf-RING_2"/>
    <property type="match status" value="1"/>
</dbReference>
<evidence type="ECO:0000313" key="6">
    <source>
        <dbReference type="Proteomes" id="UP000639338"/>
    </source>
</evidence>
<accession>A0A835CTN8</accession>
<dbReference type="InterPro" id="IPR001841">
    <property type="entry name" value="Znf_RING"/>
</dbReference>
<evidence type="ECO:0000259" key="4">
    <source>
        <dbReference type="PROSITE" id="PS50089"/>
    </source>
</evidence>
<evidence type="ECO:0000256" key="3">
    <source>
        <dbReference type="PROSITE-ProRule" id="PRU00175"/>
    </source>
</evidence>
<sequence length="129" mass="15149">NPVRLNDQALHEEYIYQEYGRRGIQQAEQPEQIEQQQQPIENEELILEDLPIFSVNHEDRILHDNPNAPAMVGDMGLPYDSNEGDVCYICTSEESQPDRILPCEHVFCLGFIQRWSLRTRTCPMCRRQF</sequence>
<keyword evidence="2" id="KW-0862">Zinc</keyword>
<dbReference type="SUPFAM" id="SSF57850">
    <property type="entry name" value="RING/U-box"/>
    <property type="match status" value="1"/>
</dbReference>
<reference evidence="5 6" key="1">
    <citation type="submission" date="2020-08" db="EMBL/GenBank/DDBJ databases">
        <title>Aphidius gifuensis genome sequencing and assembly.</title>
        <authorList>
            <person name="Du Z."/>
        </authorList>
    </citation>
    <scope>NUCLEOTIDE SEQUENCE [LARGE SCALE GENOMIC DNA]</scope>
    <source>
        <strain evidence="5">YNYX2018</strain>
        <tissue evidence="5">Adults</tissue>
    </source>
</reference>
<keyword evidence="1 3" id="KW-0479">Metal-binding</keyword>
<feature type="non-terminal residue" evidence="5">
    <location>
        <position position="129"/>
    </location>
</feature>